<name>A0A8T3BJL7_DENNO</name>
<dbReference type="AlphaFoldDB" id="A0A8T3BJL7"/>
<keyword evidence="4" id="KW-0238">DNA-binding</keyword>
<dbReference type="SMR" id="A0A8T3BJL7"/>
<feature type="domain" description="BHLH" evidence="8">
    <location>
        <begin position="270"/>
        <end position="319"/>
    </location>
</feature>
<evidence type="ECO:0000259" key="8">
    <source>
        <dbReference type="PROSITE" id="PS50888"/>
    </source>
</evidence>
<evidence type="ECO:0000256" key="4">
    <source>
        <dbReference type="ARBA" id="ARBA00023125"/>
    </source>
</evidence>
<dbReference type="PANTHER" id="PTHR16223:SF274">
    <property type="entry name" value="TRANSCRIPTION FACTOR BHLH84"/>
    <property type="match status" value="1"/>
</dbReference>
<keyword evidence="3" id="KW-0805">Transcription regulation</keyword>
<dbReference type="GO" id="GO:0000981">
    <property type="term" value="F:DNA-binding transcription factor activity, RNA polymerase II-specific"/>
    <property type="evidence" value="ECO:0007669"/>
    <property type="project" value="TreeGrafter"/>
</dbReference>
<feature type="compositionally biased region" description="Polar residues" evidence="7">
    <location>
        <begin position="234"/>
        <end position="251"/>
    </location>
</feature>
<proteinExistence type="inferred from homology"/>
<keyword evidence="5" id="KW-0804">Transcription</keyword>
<dbReference type="Proteomes" id="UP000829196">
    <property type="component" value="Unassembled WGS sequence"/>
</dbReference>
<evidence type="ECO:0000313" key="9">
    <source>
        <dbReference type="EMBL" id="KAI0513481.1"/>
    </source>
</evidence>
<dbReference type="Gene3D" id="4.10.280.10">
    <property type="entry name" value="Helix-loop-helix DNA-binding domain"/>
    <property type="match status" value="1"/>
</dbReference>
<dbReference type="PANTHER" id="PTHR16223">
    <property type="entry name" value="TRANSCRIPTION FACTOR BHLH83-RELATED"/>
    <property type="match status" value="1"/>
</dbReference>
<dbReference type="Pfam" id="PF00010">
    <property type="entry name" value="HLH"/>
    <property type="match status" value="1"/>
</dbReference>
<dbReference type="SMART" id="SM00353">
    <property type="entry name" value="HLH"/>
    <property type="match status" value="1"/>
</dbReference>
<comment type="caution">
    <text evidence="9">The sequence shown here is derived from an EMBL/GenBank/DDBJ whole genome shotgun (WGS) entry which is preliminary data.</text>
</comment>
<dbReference type="InterPro" id="IPR036638">
    <property type="entry name" value="HLH_DNA-bd_sf"/>
</dbReference>
<protein>
    <recommendedName>
        <fullName evidence="8">BHLH domain-containing protein</fullName>
    </recommendedName>
</protein>
<evidence type="ECO:0000256" key="1">
    <source>
        <dbReference type="ARBA" id="ARBA00004123"/>
    </source>
</evidence>
<dbReference type="InterPro" id="IPR011598">
    <property type="entry name" value="bHLH_dom"/>
</dbReference>
<dbReference type="GO" id="GO:0046983">
    <property type="term" value="F:protein dimerization activity"/>
    <property type="evidence" value="ECO:0007669"/>
    <property type="project" value="InterPro"/>
</dbReference>
<evidence type="ECO:0000256" key="3">
    <source>
        <dbReference type="ARBA" id="ARBA00023015"/>
    </source>
</evidence>
<dbReference type="InterPro" id="IPR045843">
    <property type="entry name" value="IND-like"/>
</dbReference>
<keyword evidence="10" id="KW-1185">Reference proteome</keyword>
<dbReference type="CDD" id="cd11454">
    <property type="entry name" value="bHLH_AtIND_like"/>
    <property type="match status" value="1"/>
</dbReference>
<evidence type="ECO:0000313" key="10">
    <source>
        <dbReference type="Proteomes" id="UP000829196"/>
    </source>
</evidence>
<organism evidence="9 10">
    <name type="scientific">Dendrobium nobile</name>
    <name type="common">Orchid</name>
    <dbReference type="NCBI Taxonomy" id="94219"/>
    <lineage>
        <taxon>Eukaryota</taxon>
        <taxon>Viridiplantae</taxon>
        <taxon>Streptophyta</taxon>
        <taxon>Embryophyta</taxon>
        <taxon>Tracheophyta</taxon>
        <taxon>Spermatophyta</taxon>
        <taxon>Magnoliopsida</taxon>
        <taxon>Liliopsida</taxon>
        <taxon>Asparagales</taxon>
        <taxon>Orchidaceae</taxon>
        <taxon>Epidendroideae</taxon>
        <taxon>Malaxideae</taxon>
        <taxon>Dendrobiinae</taxon>
        <taxon>Dendrobium</taxon>
    </lineage>
</organism>
<dbReference type="EMBL" id="JAGYWB010000008">
    <property type="protein sequence ID" value="KAI0513481.1"/>
    <property type="molecule type" value="Genomic_DNA"/>
</dbReference>
<evidence type="ECO:0000256" key="2">
    <source>
        <dbReference type="ARBA" id="ARBA00005510"/>
    </source>
</evidence>
<keyword evidence="6" id="KW-0539">Nucleus</keyword>
<dbReference type="GO" id="GO:0000978">
    <property type="term" value="F:RNA polymerase II cis-regulatory region sequence-specific DNA binding"/>
    <property type="evidence" value="ECO:0007669"/>
    <property type="project" value="TreeGrafter"/>
</dbReference>
<comment type="similarity">
    <text evidence="2">Belongs to the bHLH protein family.</text>
</comment>
<accession>A0A8T3BJL7</accession>
<sequence>MEPEGVASESSWSSFNSTMATKESELLAQFLGIPTFSTELEHEPSMFMQSLLWSDHGIDPYYGSQYVNTNMCYWPMENSCNFTSLSNSNKHISEYESYYSNMEPNMMSTIGIRSEPILLCMEEDNINTASYKTNRRHHFDDKNFMNDGEDIGGIKKSQGKRKIQVCDSAVDSINIQSSYKKRIRASWQEEKSSGKSSKSKKADVNVEVMEEEVDNASAHIVQSSSCYISEDEANTSQELNGGDGTSASTSLNGSMVSLNSNGKKRACRGSATDPQSLYARKRRERINERLKILQNLIPNGTKVDISTMLEEAVQYVKFLQVQIKLLSSDELWMYAPIAYNGINIDLDLKMSPLKIV</sequence>
<feature type="region of interest" description="Disordered" evidence="7">
    <location>
        <begin position="232"/>
        <end position="251"/>
    </location>
</feature>
<gene>
    <name evidence="9" type="ORF">KFK09_009504</name>
</gene>
<dbReference type="SUPFAM" id="SSF47459">
    <property type="entry name" value="HLH, helix-loop-helix DNA-binding domain"/>
    <property type="match status" value="1"/>
</dbReference>
<comment type="subcellular location">
    <subcellularLocation>
        <location evidence="1">Nucleus</location>
    </subcellularLocation>
</comment>
<reference evidence="9" key="1">
    <citation type="journal article" date="2022" name="Front. Genet.">
        <title>Chromosome-Scale Assembly of the Dendrobium nobile Genome Provides Insights Into the Molecular Mechanism of the Biosynthesis of the Medicinal Active Ingredient of Dendrobium.</title>
        <authorList>
            <person name="Xu Q."/>
            <person name="Niu S.-C."/>
            <person name="Li K.-L."/>
            <person name="Zheng P.-J."/>
            <person name="Zhang X.-J."/>
            <person name="Jia Y."/>
            <person name="Liu Y."/>
            <person name="Niu Y.-X."/>
            <person name="Yu L.-H."/>
            <person name="Chen D.-F."/>
            <person name="Zhang G.-Q."/>
        </authorList>
    </citation>
    <scope>NUCLEOTIDE SEQUENCE</scope>
    <source>
        <tissue evidence="9">Leaf</tissue>
    </source>
</reference>
<dbReference type="OrthoDB" id="651283at2759"/>
<evidence type="ECO:0000256" key="7">
    <source>
        <dbReference type="SAM" id="MobiDB-lite"/>
    </source>
</evidence>
<dbReference type="FunFam" id="4.10.280.10:FF:000022">
    <property type="entry name" value="Basic helix-loop-helix transcription factor"/>
    <property type="match status" value="1"/>
</dbReference>
<dbReference type="GO" id="GO:0005634">
    <property type="term" value="C:nucleus"/>
    <property type="evidence" value="ECO:0007669"/>
    <property type="project" value="UniProtKB-SubCell"/>
</dbReference>
<dbReference type="PROSITE" id="PS50888">
    <property type="entry name" value="BHLH"/>
    <property type="match status" value="1"/>
</dbReference>
<evidence type="ECO:0000256" key="6">
    <source>
        <dbReference type="ARBA" id="ARBA00023242"/>
    </source>
</evidence>
<evidence type="ECO:0000256" key="5">
    <source>
        <dbReference type="ARBA" id="ARBA00023163"/>
    </source>
</evidence>